<dbReference type="Pfam" id="PF00589">
    <property type="entry name" value="Phage_integrase"/>
    <property type="match status" value="1"/>
</dbReference>
<dbReference type="InterPro" id="IPR013762">
    <property type="entry name" value="Integrase-like_cat_sf"/>
</dbReference>
<dbReference type="AlphaFoldDB" id="X1AUJ8"/>
<evidence type="ECO:0000259" key="2">
    <source>
        <dbReference type="PROSITE" id="PS51898"/>
    </source>
</evidence>
<protein>
    <recommendedName>
        <fullName evidence="2">Tyr recombinase domain-containing protein</fullName>
    </recommendedName>
</protein>
<keyword evidence="1" id="KW-0233">DNA recombination</keyword>
<dbReference type="PROSITE" id="PS51898">
    <property type="entry name" value="TYR_RECOMBINASE"/>
    <property type="match status" value="1"/>
</dbReference>
<evidence type="ECO:0000256" key="1">
    <source>
        <dbReference type="ARBA" id="ARBA00023172"/>
    </source>
</evidence>
<dbReference type="GO" id="GO:0015074">
    <property type="term" value="P:DNA integration"/>
    <property type="evidence" value="ECO:0007669"/>
    <property type="project" value="InterPro"/>
</dbReference>
<reference evidence="3" key="1">
    <citation type="journal article" date="2014" name="Front. Microbiol.">
        <title>High frequency of phylogenetically diverse reductive dehalogenase-homologous genes in deep subseafloor sedimentary metagenomes.</title>
        <authorList>
            <person name="Kawai M."/>
            <person name="Futagami T."/>
            <person name="Toyoda A."/>
            <person name="Takaki Y."/>
            <person name="Nishi S."/>
            <person name="Hori S."/>
            <person name="Arai W."/>
            <person name="Tsubouchi T."/>
            <person name="Morono Y."/>
            <person name="Uchiyama I."/>
            <person name="Ito T."/>
            <person name="Fujiyama A."/>
            <person name="Inagaki F."/>
            <person name="Takami H."/>
        </authorList>
    </citation>
    <scope>NUCLEOTIDE SEQUENCE</scope>
    <source>
        <strain evidence="3">Expedition CK06-06</strain>
    </source>
</reference>
<name>X1AUJ8_9ZZZZ</name>
<dbReference type="InterPro" id="IPR050090">
    <property type="entry name" value="Tyrosine_recombinase_XerCD"/>
</dbReference>
<dbReference type="SUPFAM" id="SSF56349">
    <property type="entry name" value="DNA breaking-rejoining enzymes"/>
    <property type="match status" value="1"/>
</dbReference>
<dbReference type="GO" id="GO:0003677">
    <property type="term" value="F:DNA binding"/>
    <property type="evidence" value="ECO:0007669"/>
    <property type="project" value="InterPro"/>
</dbReference>
<comment type="caution">
    <text evidence="3">The sequence shown here is derived from an EMBL/GenBank/DDBJ whole genome shotgun (WGS) entry which is preliminary data.</text>
</comment>
<dbReference type="Gene3D" id="1.10.443.10">
    <property type="entry name" value="Intergrase catalytic core"/>
    <property type="match status" value="1"/>
</dbReference>
<organism evidence="3">
    <name type="scientific">marine sediment metagenome</name>
    <dbReference type="NCBI Taxonomy" id="412755"/>
    <lineage>
        <taxon>unclassified sequences</taxon>
        <taxon>metagenomes</taxon>
        <taxon>ecological metagenomes</taxon>
    </lineage>
</organism>
<dbReference type="EMBL" id="BART01002533">
    <property type="protein sequence ID" value="GAG63511.1"/>
    <property type="molecule type" value="Genomic_DNA"/>
</dbReference>
<dbReference type="GO" id="GO:0006310">
    <property type="term" value="P:DNA recombination"/>
    <property type="evidence" value="ECO:0007669"/>
    <property type="project" value="UniProtKB-KW"/>
</dbReference>
<dbReference type="InterPro" id="IPR011010">
    <property type="entry name" value="DNA_brk_join_enz"/>
</dbReference>
<evidence type="ECO:0000313" key="3">
    <source>
        <dbReference type="EMBL" id="GAG63511.1"/>
    </source>
</evidence>
<accession>X1AUJ8</accession>
<proteinExistence type="predicted"/>
<gene>
    <name evidence="3" type="ORF">S01H4_07660</name>
</gene>
<dbReference type="InterPro" id="IPR002104">
    <property type="entry name" value="Integrase_catalytic"/>
</dbReference>
<dbReference type="PANTHER" id="PTHR30349">
    <property type="entry name" value="PHAGE INTEGRASE-RELATED"/>
    <property type="match status" value="1"/>
</dbReference>
<sequence length="192" mass="22509">MNIVEPIRSENQIKQIRGNLYRQKNPRDYLIFVFGINSGLRIGDILSLKLEDVKDSQGNLKDYLDIKEQKTGKTRKVFFNKQIKEALTYYIKKTGIFNLDQYLFTNEKSKKNKPITRIRAYQLINKWCKDVGLDCKVGGHTLRKTFGYHMRMQGVSIERISNLLNHRNIKVTFRYIGINDDENKEVINGFGI</sequence>
<dbReference type="PANTHER" id="PTHR30349:SF82">
    <property type="entry name" value="INTEGRASE_RECOMBINASE YOEC-RELATED"/>
    <property type="match status" value="1"/>
</dbReference>
<feature type="domain" description="Tyr recombinase" evidence="2">
    <location>
        <begin position="2"/>
        <end position="188"/>
    </location>
</feature>